<accession>A0AA39HD51</accession>
<evidence type="ECO:0000256" key="1">
    <source>
        <dbReference type="SAM" id="MobiDB-lite"/>
    </source>
</evidence>
<feature type="compositionally biased region" description="Basic and acidic residues" evidence="1">
    <location>
        <begin position="38"/>
        <end position="54"/>
    </location>
</feature>
<comment type="caution">
    <text evidence="2">The sequence shown here is derived from an EMBL/GenBank/DDBJ whole genome shotgun (WGS) entry which is preliminary data.</text>
</comment>
<gene>
    <name evidence="2" type="ORF">QR680_016740</name>
</gene>
<protein>
    <submittedName>
        <fullName evidence="2">Uncharacterized protein</fullName>
    </submittedName>
</protein>
<dbReference type="AlphaFoldDB" id="A0AA39HD51"/>
<feature type="compositionally biased region" description="Basic and acidic residues" evidence="1">
    <location>
        <begin position="85"/>
        <end position="96"/>
    </location>
</feature>
<feature type="compositionally biased region" description="Basic residues" evidence="1">
    <location>
        <begin position="111"/>
        <end position="121"/>
    </location>
</feature>
<keyword evidence="3" id="KW-1185">Reference proteome</keyword>
<reference evidence="2" key="1">
    <citation type="submission" date="2023-06" db="EMBL/GenBank/DDBJ databases">
        <title>Genomic analysis of the entomopathogenic nematode Steinernema hermaphroditum.</title>
        <authorList>
            <person name="Schwarz E.M."/>
            <person name="Heppert J.K."/>
            <person name="Baniya A."/>
            <person name="Schwartz H.T."/>
            <person name="Tan C.-H."/>
            <person name="Antoshechkin I."/>
            <person name="Sternberg P.W."/>
            <person name="Goodrich-Blair H."/>
            <person name="Dillman A.R."/>
        </authorList>
    </citation>
    <scope>NUCLEOTIDE SEQUENCE</scope>
    <source>
        <strain evidence="2">PS9179</strain>
        <tissue evidence="2">Whole animal</tissue>
    </source>
</reference>
<proteinExistence type="predicted"/>
<evidence type="ECO:0000313" key="3">
    <source>
        <dbReference type="Proteomes" id="UP001175271"/>
    </source>
</evidence>
<sequence length="148" mass="17058">MPLSVNEKINMSLDDIIKLQRLKKSSKKKPPYSGGRVQKKERPTHPRRVGKEYQKPPQNRSKSEVREQARRVSIAVEKRRIATYEDLDAHVHRESDANEGWARSIQSLKKSNSKKGRHQMPAKKAAGKSFEDQAFLSIVDKMHLLAFK</sequence>
<feature type="region of interest" description="Disordered" evidence="1">
    <location>
        <begin position="21"/>
        <end position="71"/>
    </location>
</feature>
<evidence type="ECO:0000313" key="2">
    <source>
        <dbReference type="EMBL" id="KAK0403139.1"/>
    </source>
</evidence>
<name>A0AA39HD51_9BILA</name>
<feature type="region of interest" description="Disordered" evidence="1">
    <location>
        <begin position="85"/>
        <end position="128"/>
    </location>
</feature>
<feature type="compositionally biased region" description="Basic residues" evidence="1">
    <location>
        <begin position="21"/>
        <end position="30"/>
    </location>
</feature>
<dbReference type="Proteomes" id="UP001175271">
    <property type="component" value="Unassembled WGS sequence"/>
</dbReference>
<dbReference type="EMBL" id="JAUCMV010000004">
    <property type="protein sequence ID" value="KAK0403139.1"/>
    <property type="molecule type" value="Genomic_DNA"/>
</dbReference>
<feature type="compositionally biased region" description="Basic and acidic residues" evidence="1">
    <location>
        <begin position="61"/>
        <end position="71"/>
    </location>
</feature>
<organism evidence="2 3">
    <name type="scientific">Steinernema hermaphroditum</name>
    <dbReference type="NCBI Taxonomy" id="289476"/>
    <lineage>
        <taxon>Eukaryota</taxon>
        <taxon>Metazoa</taxon>
        <taxon>Ecdysozoa</taxon>
        <taxon>Nematoda</taxon>
        <taxon>Chromadorea</taxon>
        <taxon>Rhabditida</taxon>
        <taxon>Tylenchina</taxon>
        <taxon>Panagrolaimomorpha</taxon>
        <taxon>Strongyloidoidea</taxon>
        <taxon>Steinernematidae</taxon>
        <taxon>Steinernema</taxon>
    </lineage>
</organism>